<proteinExistence type="predicted"/>
<comment type="caution">
    <text evidence="1">The sequence shown here is derived from an EMBL/GenBank/DDBJ whole genome shotgun (WGS) entry which is preliminary data.</text>
</comment>
<dbReference type="InterPro" id="IPR034629">
    <property type="entry name" value="PTCD2"/>
</dbReference>
<evidence type="ECO:0000313" key="2">
    <source>
        <dbReference type="Proteomes" id="UP001627154"/>
    </source>
</evidence>
<dbReference type="PANTHER" id="PTHR14700">
    <property type="entry name" value="PENTATRICOPEPTIDE REPEAT-CONTAINING PROTEIN 2, MITOCHONDRIAL"/>
    <property type="match status" value="1"/>
</dbReference>
<name>A0ABD2W340_9HYME</name>
<dbReference type="EMBL" id="JBJJXI010000137">
    <property type="protein sequence ID" value="KAL3387445.1"/>
    <property type="molecule type" value="Genomic_DNA"/>
</dbReference>
<accession>A0ABD2W340</accession>
<protein>
    <recommendedName>
        <fullName evidence="3">Pentacotripeptide-repeat region of PRORP domain-containing protein</fullName>
    </recommendedName>
</protein>
<keyword evidence="2" id="KW-1185">Reference proteome</keyword>
<sequence>MAMCASALARSSVNLFTKNVFNQLVVQASRQLYTPNSMGINGYLNARDYVKSQFLNVEHLFFQKMKDFVNKEDGSMIFTEDLKTMLHIVEKKPEDLELMYNMIKKFNNQNNLRFGSFVFGTVAMRAFYHLDEPELALKAFKDPQLNNFFDQIMTHQLLMDLLYNHGKFSEVREVYDIIKTKNINGIVHPRNPFILVMAACYKENSKESYQYALKLLEEVQTRGFDLPRRSISFLAALALKQNDPSVALEVASIARNMRYIDIRCIKVLAYVGLKRTDEIMIHFRNTLQNDIPTRRKQMFFKDTIEEVEAYVERENLSEVSDLAKMLKEIKMHDYVQTGTLDEHICSPIEQMRSTEQKPWQQNNFNGQPRFQQNRFSVKPGLRDVM</sequence>
<dbReference type="Proteomes" id="UP001627154">
    <property type="component" value="Unassembled WGS sequence"/>
</dbReference>
<dbReference type="AlphaFoldDB" id="A0ABD2W340"/>
<reference evidence="1 2" key="1">
    <citation type="journal article" date="2024" name="bioRxiv">
        <title>A reference genome for Trichogramma kaykai: A tiny desert-dwelling parasitoid wasp with competing sex-ratio distorters.</title>
        <authorList>
            <person name="Culotta J."/>
            <person name="Lindsey A.R."/>
        </authorList>
    </citation>
    <scope>NUCLEOTIDE SEQUENCE [LARGE SCALE GENOMIC DNA]</scope>
    <source>
        <strain evidence="1 2">KSX58</strain>
    </source>
</reference>
<evidence type="ECO:0008006" key="3">
    <source>
        <dbReference type="Google" id="ProtNLM"/>
    </source>
</evidence>
<organism evidence="1 2">
    <name type="scientific">Trichogramma kaykai</name>
    <dbReference type="NCBI Taxonomy" id="54128"/>
    <lineage>
        <taxon>Eukaryota</taxon>
        <taxon>Metazoa</taxon>
        <taxon>Ecdysozoa</taxon>
        <taxon>Arthropoda</taxon>
        <taxon>Hexapoda</taxon>
        <taxon>Insecta</taxon>
        <taxon>Pterygota</taxon>
        <taxon>Neoptera</taxon>
        <taxon>Endopterygota</taxon>
        <taxon>Hymenoptera</taxon>
        <taxon>Apocrita</taxon>
        <taxon>Proctotrupomorpha</taxon>
        <taxon>Chalcidoidea</taxon>
        <taxon>Trichogrammatidae</taxon>
        <taxon>Trichogramma</taxon>
    </lineage>
</organism>
<dbReference type="PANTHER" id="PTHR14700:SF0">
    <property type="entry name" value="PENTATRICOPEPTIDE REPEAT-CONTAINING PROTEIN 2, MITOCHONDRIAL"/>
    <property type="match status" value="1"/>
</dbReference>
<evidence type="ECO:0000313" key="1">
    <source>
        <dbReference type="EMBL" id="KAL3387445.1"/>
    </source>
</evidence>
<gene>
    <name evidence="1" type="ORF">TKK_017371</name>
</gene>